<proteinExistence type="predicted"/>
<keyword evidence="3" id="KW-1185">Reference proteome</keyword>
<evidence type="ECO:0000313" key="3">
    <source>
        <dbReference type="Proteomes" id="UP001157418"/>
    </source>
</evidence>
<feature type="compositionally biased region" description="Polar residues" evidence="1">
    <location>
        <begin position="266"/>
        <end position="286"/>
    </location>
</feature>
<organism evidence="2 3">
    <name type="scientific">Lactuca virosa</name>
    <dbReference type="NCBI Taxonomy" id="75947"/>
    <lineage>
        <taxon>Eukaryota</taxon>
        <taxon>Viridiplantae</taxon>
        <taxon>Streptophyta</taxon>
        <taxon>Embryophyta</taxon>
        <taxon>Tracheophyta</taxon>
        <taxon>Spermatophyta</taxon>
        <taxon>Magnoliopsida</taxon>
        <taxon>eudicotyledons</taxon>
        <taxon>Gunneridae</taxon>
        <taxon>Pentapetalae</taxon>
        <taxon>asterids</taxon>
        <taxon>campanulids</taxon>
        <taxon>Asterales</taxon>
        <taxon>Asteraceae</taxon>
        <taxon>Cichorioideae</taxon>
        <taxon>Cichorieae</taxon>
        <taxon>Lactucinae</taxon>
        <taxon>Lactuca</taxon>
    </lineage>
</organism>
<dbReference type="Proteomes" id="UP001157418">
    <property type="component" value="Unassembled WGS sequence"/>
</dbReference>
<reference evidence="2 3" key="1">
    <citation type="submission" date="2022-01" db="EMBL/GenBank/DDBJ databases">
        <authorList>
            <person name="Xiong W."/>
            <person name="Schranz E."/>
        </authorList>
    </citation>
    <scope>NUCLEOTIDE SEQUENCE [LARGE SCALE GENOMIC DNA]</scope>
</reference>
<feature type="compositionally biased region" description="Basic and acidic residues" evidence="1">
    <location>
        <begin position="221"/>
        <end position="255"/>
    </location>
</feature>
<gene>
    <name evidence="2" type="ORF">LVIROSA_LOCUS18263</name>
</gene>
<evidence type="ECO:0000256" key="1">
    <source>
        <dbReference type="SAM" id="MobiDB-lite"/>
    </source>
</evidence>
<dbReference type="EMBL" id="CAKMRJ010003334">
    <property type="protein sequence ID" value="CAH1431551.1"/>
    <property type="molecule type" value="Genomic_DNA"/>
</dbReference>
<dbReference type="AlphaFoldDB" id="A0AAU9N195"/>
<protein>
    <submittedName>
        <fullName evidence="2">Uncharacterized protein</fullName>
    </submittedName>
</protein>
<feature type="region of interest" description="Disordered" evidence="1">
    <location>
        <begin position="50"/>
        <end position="73"/>
    </location>
</feature>
<sequence length="354" mass="39764">MAIDWNSLTSFHFRVESVLGISMESLIGRELYDPIHELGLSTVAEAFSTNRKGNNQEEASSSSGHVKNEGQESPANIENLKSEGMQAFDVKDEEGEEVRGVNVEQDLNENLKNLEINPNEEDEQKTVGTIEEQVSTENVGIQDITILARDWSPEKIESAISLLKQFGEKLFDVGSEVEESTVLENVARYRSVYTCRLEKLKKMKEEASGSSSHGENEEQESTEKAKNHEEQRTTEDVKTLKENPEKMKEKQREEAGASVIMEESGTENAASSSNHGGNQDQESSENVENRAGNPDEEQELNANAQNHEEQRMPENVGQNPVNVNARGWENQIPFIIDNALKEGKKIKTPYKRRR</sequence>
<evidence type="ECO:0000313" key="2">
    <source>
        <dbReference type="EMBL" id="CAH1431551.1"/>
    </source>
</evidence>
<accession>A0AAU9N195</accession>
<comment type="caution">
    <text evidence="2">The sequence shown here is derived from an EMBL/GenBank/DDBJ whole genome shotgun (WGS) entry which is preliminary data.</text>
</comment>
<feature type="region of interest" description="Disordered" evidence="1">
    <location>
        <begin position="204"/>
        <end position="322"/>
    </location>
</feature>
<name>A0AAU9N195_9ASTR</name>